<keyword evidence="2" id="KW-1185">Reference proteome</keyword>
<accession>A0AA39F393</accession>
<comment type="caution">
    <text evidence="1">The sequence shown here is derived from an EMBL/GenBank/DDBJ whole genome shotgun (WGS) entry which is preliminary data.</text>
</comment>
<sequence length="140" mass="16377">MSNKIYYTIVIVLNCSIAITSEVKTCRYWCKIGENEFYCCSTGNPEKLITESWSLISSPIFWIEMLEYTMSWPRFHLYSSLSSDNTLTKNKYCPPIRSVCTRKFDWNYALQLCDTDVDCDMKEKCCFDICIDDKVCKPAE</sequence>
<dbReference type="InterPro" id="IPR036645">
    <property type="entry name" value="Elafin-like_sf"/>
</dbReference>
<dbReference type="EMBL" id="JAQQBR010001834">
    <property type="protein sequence ID" value="KAK0162125.1"/>
    <property type="molecule type" value="Genomic_DNA"/>
</dbReference>
<dbReference type="Gene3D" id="4.10.75.10">
    <property type="entry name" value="Elafin-like"/>
    <property type="match status" value="1"/>
</dbReference>
<dbReference type="AlphaFoldDB" id="A0AA39F393"/>
<evidence type="ECO:0008006" key="3">
    <source>
        <dbReference type="Google" id="ProtNLM"/>
    </source>
</evidence>
<dbReference type="Proteomes" id="UP001168972">
    <property type="component" value="Unassembled WGS sequence"/>
</dbReference>
<organism evidence="1 2">
    <name type="scientific">Microctonus hyperodae</name>
    <name type="common">Parasitoid wasp</name>
    <dbReference type="NCBI Taxonomy" id="165561"/>
    <lineage>
        <taxon>Eukaryota</taxon>
        <taxon>Metazoa</taxon>
        <taxon>Ecdysozoa</taxon>
        <taxon>Arthropoda</taxon>
        <taxon>Hexapoda</taxon>
        <taxon>Insecta</taxon>
        <taxon>Pterygota</taxon>
        <taxon>Neoptera</taxon>
        <taxon>Endopterygota</taxon>
        <taxon>Hymenoptera</taxon>
        <taxon>Apocrita</taxon>
        <taxon>Ichneumonoidea</taxon>
        <taxon>Braconidae</taxon>
        <taxon>Euphorinae</taxon>
        <taxon>Microctonus</taxon>
    </lineage>
</organism>
<proteinExistence type="predicted"/>
<reference evidence="1" key="1">
    <citation type="journal article" date="2023" name="bioRxiv">
        <title>Scaffold-level genome assemblies of two parasitoid biocontrol wasps reveal the parthenogenesis mechanism and an associated novel virus.</title>
        <authorList>
            <person name="Inwood S."/>
            <person name="Skelly J."/>
            <person name="Guhlin J."/>
            <person name="Harrop T."/>
            <person name="Goldson S."/>
            <person name="Dearden P."/>
        </authorList>
    </citation>
    <scope>NUCLEOTIDE SEQUENCE</scope>
    <source>
        <strain evidence="1">Lincoln</strain>
        <tissue evidence="1">Whole body</tissue>
    </source>
</reference>
<protein>
    <recommendedName>
        <fullName evidence="3">WAP domain-containing protein</fullName>
    </recommendedName>
</protein>
<evidence type="ECO:0000313" key="2">
    <source>
        <dbReference type="Proteomes" id="UP001168972"/>
    </source>
</evidence>
<dbReference type="SUPFAM" id="SSF57256">
    <property type="entry name" value="Elafin-like"/>
    <property type="match status" value="1"/>
</dbReference>
<name>A0AA39F393_MICHY</name>
<reference evidence="1" key="2">
    <citation type="submission" date="2023-03" db="EMBL/GenBank/DDBJ databases">
        <authorList>
            <person name="Inwood S.N."/>
            <person name="Skelly J.G."/>
            <person name="Guhlin J."/>
            <person name="Harrop T.W.R."/>
            <person name="Goldson S.G."/>
            <person name="Dearden P.K."/>
        </authorList>
    </citation>
    <scope>NUCLEOTIDE SEQUENCE</scope>
    <source>
        <strain evidence="1">Lincoln</strain>
        <tissue evidence="1">Whole body</tissue>
    </source>
</reference>
<evidence type="ECO:0000313" key="1">
    <source>
        <dbReference type="EMBL" id="KAK0162125.1"/>
    </source>
</evidence>
<gene>
    <name evidence="1" type="ORF">PV327_008488</name>
</gene>